<dbReference type="PANTHER" id="PTHR10127">
    <property type="entry name" value="DISCOIDIN, CUB, EGF, LAMININ , AND ZINC METALLOPROTEASE DOMAIN CONTAINING"/>
    <property type="match status" value="1"/>
</dbReference>
<evidence type="ECO:0000259" key="9">
    <source>
        <dbReference type="PROSITE" id="PS51864"/>
    </source>
</evidence>
<gene>
    <name evidence="10" type="primary">BP10_6</name>
    <name evidence="10" type="ORF">AVEN_3120_1</name>
</gene>
<name>A0A4Y2JNF1_ARAVE</name>
<feature type="binding site" evidence="6">
    <location>
        <position position="29"/>
    </location>
    <ligand>
        <name>Zn(2+)</name>
        <dbReference type="ChEBI" id="CHEBI:29105"/>
        <note>catalytic</note>
    </ligand>
</feature>
<feature type="binding site" evidence="6">
    <location>
        <position position="39"/>
    </location>
    <ligand>
        <name>Zn(2+)</name>
        <dbReference type="ChEBI" id="CHEBI:29105"/>
        <note>catalytic</note>
    </ligand>
</feature>
<feature type="domain" description="Peptidase M12A" evidence="9">
    <location>
        <begin position="1"/>
        <end position="95"/>
    </location>
</feature>
<evidence type="ECO:0000256" key="8">
    <source>
        <dbReference type="SAM" id="MobiDB-lite"/>
    </source>
</evidence>
<dbReference type="PRINTS" id="PR00480">
    <property type="entry name" value="ASTACIN"/>
</dbReference>
<dbReference type="InterPro" id="IPR001506">
    <property type="entry name" value="Peptidase_M12A"/>
</dbReference>
<keyword evidence="11" id="KW-1185">Reference proteome</keyword>
<comment type="cofactor">
    <cofactor evidence="6 7">
        <name>Zn(2+)</name>
        <dbReference type="ChEBI" id="CHEBI:29105"/>
    </cofactor>
    <text evidence="6 7">Binds 1 zinc ion per subunit.</text>
</comment>
<dbReference type="SUPFAM" id="SSF55486">
    <property type="entry name" value="Metalloproteases ('zincins'), catalytic domain"/>
    <property type="match status" value="1"/>
</dbReference>
<comment type="caution">
    <text evidence="10">The sequence shown here is derived from an EMBL/GenBank/DDBJ whole genome shotgun (WGS) entry which is preliminary data.</text>
</comment>
<evidence type="ECO:0000256" key="4">
    <source>
        <dbReference type="ARBA" id="ARBA00022833"/>
    </source>
</evidence>
<dbReference type="InterPro" id="IPR024079">
    <property type="entry name" value="MetalloPept_cat_dom_sf"/>
</dbReference>
<evidence type="ECO:0000256" key="5">
    <source>
        <dbReference type="ARBA" id="ARBA00023049"/>
    </source>
</evidence>
<dbReference type="EMBL" id="BGPR01111389">
    <property type="protein sequence ID" value="GBM91911.1"/>
    <property type="molecule type" value="Genomic_DNA"/>
</dbReference>
<dbReference type="OrthoDB" id="291007at2759"/>
<organism evidence="10 11">
    <name type="scientific">Araneus ventricosus</name>
    <name type="common">Orbweaver spider</name>
    <name type="synonym">Epeira ventricosa</name>
    <dbReference type="NCBI Taxonomy" id="182803"/>
    <lineage>
        <taxon>Eukaryota</taxon>
        <taxon>Metazoa</taxon>
        <taxon>Ecdysozoa</taxon>
        <taxon>Arthropoda</taxon>
        <taxon>Chelicerata</taxon>
        <taxon>Arachnida</taxon>
        <taxon>Araneae</taxon>
        <taxon>Araneomorphae</taxon>
        <taxon>Entelegynae</taxon>
        <taxon>Araneoidea</taxon>
        <taxon>Araneidae</taxon>
        <taxon>Araneus</taxon>
    </lineage>
</organism>
<accession>A0A4Y2JNF1</accession>
<dbReference type="PANTHER" id="PTHR10127:SF780">
    <property type="entry name" value="METALLOENDOPEPTIDASE"/>
    <property type="match status" value="1"/>
</dbReference>
<comment type="caution">
    <text evidence="6">Lacks conserved residue(s) required for the propagation of feature annotation.</text>
</comment>
<reference evidence="10 11" key="1">
    <citation type="journal article" date="2019" name="Sci. Rep.">
        <title>Orb-weaving spider Araneus ventricosus genome elucidates the spidroin gene catalogue.</title>
        <authorList>
            <person name="Kono N."/>
            <person name="Nakamura H."/>
            <person name="Ohtoshi R."/>
            <person name="Moran D.A.P."/>
            <person name="Shinohara A."/>
            <person name="Yoshida Y."/>
            <person name="Fujiwara M."/>
            <person name="Mori M."/>
            <person name="Tomita M."/>
            <person name="Arakawa K."/>
        </authorList>
    </citation>
    <scope>NUCLEOTIDE SEQUENCE [LARGE SCALE GENOMIC DNA]</scope>
</reference>
<keyword evidence="4 6" id="KW-0862">Zinc</keyword>
<evidence type="ECO:0000256" key="6">
    <source>
        <dbReference type="PROSITE-ProRule" id="PRU01211"/>
    </source>
</evidence>
<evidence type="ECO:0000313" key="11">
    <source>
        <dbReference type="Proteomes" id="UP000499080"/>
    </source>
</evidence>
<sequence length="95" mass="10773">CWSFWGLLGNGEQKVSLGNGCAYFGTVVHELLHALGFIHEQNRSDRDDYLNIHWENIEERGRGGQVARSRLWGRRVPGSKPDSTEDPPCIRPVAR</sequence>
<dbReference type="AlphaFoldDB" id="A0A4Y2JNF1"/>
<keyword evidence="1 6" id="KW-0645">Protease</keyword>
<dbReference type="GO" id="GO:0006508">
    <property type="term" value="P:proteolysis"/>
    <property type="evidence" value="ECO:0007669"/>
    <property type="project" value="UniProtKB-KW"/>
</dbReference>
<dbReference type="GO" id="GO:0004222">
    <property type="term" value="F:metalloendopeptidase activity"/>
    <property type="evidence" value="ECO:0007669"/>
    <property type="project" value="UniProtKB-UniRule"/>
</dbReference>
<evidence type="ECO:0000256" key="2">
    <source>
        <dbReference type="ARBA" id="ARBA00022723"/>
    </source>
</evidence>
<dbReference type="Pfam" id="PF01400">
    <property type="entry name" value="Astacin"/>
    <property type="match status" value="1"/>
</dbReference>
<keyword evidence="5 6" id="KW-0482">Metalloprotease</keyword>
<dbReference type="GO" id="GO:0008270">
    <property type="term" value="F:zinc ion binding"/>
    <property type="evidence" value="ECO:0007669"/>
    <property type="project" value="UniProtKB-UniRule"/>
</dbReference>
<feature type="binding site" evidence="6">
    <location>
        <position position="33"/>
    </location>
    <ligand>
        <name>Zn(2+)</name>
        <dbReference type="ChEBI" id="CHEBI:29105"/>
        <note>catalytic</note>
    </ligand>
</feature>
<feature type="active site" evidence="6">
    <location>
        <position position="30"/>
    </location>
</feature>
<feature type="region of interest" description="Disordered" evidence="8">
    <location>
        <begin position="70"/>
        <end position="95"/>
    </location>
</feature>
<evidence type="ECO:0000256" key="1">
    <source>
        <dbReference type="ARBA" id="ARBA00022670"/>
    </source>
</evidence>
<evidence type="ECO:0000256" key="7">
    <source>
        <dbReference type="RuleBase" id="RU361183"/>
    </source>
</evidence>
<proteinExistence type="predicted"/>
<protein>
    <recommendedName>
        <fullName evidence="7">Metalloendopeptidase</fullName>
        <ecNumber evidence="7">3.4.24.-</ecNumber>
    </recommendedName>
</protein>
<evidence type="ECO:0000313" key="10">
    <source>
        <dbReference type="EMBL" id="GBM91911.1"/>
    </source>
</evidence>
<dbReference type="Gene3D" id="3.40.390.10">
    <property type="entry name" value="Collagenase (Catalytic Domain)"/>
    <property type="match status" value="1"/>
</dbReference>
<keyword evidence="2 6" id="KW-0479">Metal-binding</keyword>
<dbReference type="PROSITE" id="PS51864">
    <property type="entry name" value="ASTACIN"/>
    <property type="match status" value="1"/>
</dbReference>
<feature type="non-terminal residue" evidence="10">
    <location>
        <position position="1"/>
    </location>
</feature>
<dbReference type="EC" id="3.4.24.-" evidence="7"/>
<keyword evidence="3 6" id="KW-0378">Hydrolase</keyword>
<evidence type="ECO:0000256" key="3">
    <source>
        <dbReference type="ARBA" id="ARBA00022801"/>
    </source>
</evidence>
<dbReference type="Proteomes" id="UP000499080">
    <property type="component" value="Unassembled WGS sequence"/>
</dbReference>